<organism evidence="2 3">
    <name type="scientific">Gymnopilus junonius</name>
    <name type="common">Spectacular rustgill mushroom</name>
    <name type="synonym">Gymnopilus spectabilis subsp. junonius</name>
    <dbReference type="NCBI Taxonomy" id="109634"/>
    <lineage>
        <taxon>Eukaryota</taxon>
        <taxon>Fungi</taxon>
        <taxon>Dikarya</taxon>
        <taxon>Basidiomycota</taxon>
        <taxon>Agaricomycotina</taxon>
        <taxon>Agaricomycetes</taxon>
        <taxon>Agaricomycetidae</taxon>
        <taxon>Agaricales</taxon>
        <taxon>Agaricineae</taxon>
        <taxon>Hymenogastraceae</taxon>
        <taxon>Gymnopilus</taxon>
    </lineage>
</organism>
<sequence>MAEDDPIKLPQIEDKIFEIFALWEIERNQYRFTPAELIDICYRYHTKKFASKAFDRLFLEGFSNITLEDVKLLGLEFILILAKIDRHAMKIGGLCGGMRWARVCLTEEPIGLGTAVSRFEGAEFGNMGTECREEIFMKLMLGNGFFRGDVILTHAKNKLLEFIPEIDSDDKVSEDSRRTGQAILLNEQEGKTRGK</sequence>
<reference evidence="2" key="1">
    <citation type="submission" date="2020-11" db="EMBL/GenBank/DDBJ databases">
        <authorList>
            <consortium name="DOE Joint Genome Institute"/>
            <person name="Ahrendt S."/>
            <person name="Riley R."/>
            <person name="Andreopoulos W."/>
            <person name="LaButti K."/>
            <person name="Pangilinan J."/>
            <person name="Ruiz-duenas F.J."/>
            <person name="Barrasa J.M."/>
            <person name="Sanchez-Garcia M."/>
            <person name="Camarero S."/>
            <person name="Miyauchi S."/>
            <person name="Serrano A."/>
            <person name="Linde D."/>
            <person name="Babiker R."/>
            <person name="Drula E."/>
            <person name="Ayuso-Fernandez I."/>
            <person name="Pacheco R."/>
            <person name="Padilla G."/>
            <person name="Ferreira P."/>
            <person name="Barriuso J."/>
            <person name="Kellner H."/>
            <person name="Castanera R."/>
            <person name="Alfaro M."/>
            <person name="Ramirez L."/>
            <person name="Pisabarro A.G."/>
            <person name="Kuo A."/>
            <person name="Tritt A."/>
            <person name="Lipzen A."/>
            <person name="He G."/>
            <person name="Yan M."/>
            <person name="Ng V."/>
            <person name="Cullen D."/>
            <person name="Martin F."/>
            <person name="Rosso M.-N."/>
            <person name="Henrissat B."/>
            <person name="Hibbett D."/>
            <person name="Martinez A.T."/>
            <person name="Grigoriev I.V."/>
        </authorList>
    </citation>
    <scope>NUCLEOTIDE SEQUENCE</scope>
    <source>
        <strain evidence="2">AH 44721</strain>
    </source>
</reference>
<name>A0A9P5NAH6_GYMJU</name>
<dbReference type="EMBL" id="JADNYJ010000286">
    <property type="protein sequence ID" value="KAF8871938.1"/>
    <property type="molecule type" value="Genomic_DNA"/>
</dbReference>
<protein>
    <submittedName>
        <fullName evidence="2">Uncharacterized protein</fullName>
    </submittedName>
</protein>
<feature type="region of interest" description="Disordered" evidence="1">
    <location>
        <begin position="171"/>
        <end position="195"/>
    </location>
</feature>
<evidence type="ECO:0000256" key="1">
    <source>
        <dbReference type="SAM" id="MobiDB-lite"/>
    </source>
</evidence>
<dbReference type="Proteomes" id="UP000724874">
    <property type="component" value="Unassembled WGS sequence"/>
</dbReference>
<accession>A0A9P5NAH6</accession>
<keyword evidence="3" id="KW-1185">Reference proteome</keyword>
<evidence type="ECO:0000313" key="3">
    <source>
        <dbReference type="Proteomes" id="UP000724874"/>
    </source>
</evidence>
<proteinExistence type="predicted"/>
<comment type="caution">
    <text evidence="2">The sequence shown here is derived from an EMBL/GenBank/DDBJ whole genome shotgun (WGS) entry which is preliminary data.</text>
</comment>
<evidence type="ECO:0000313" key="2">
    <source>
        <dbReference type="EMBL" id="KAF8871938.1"/>
    </source>
</evidence>
<gene>
    <name evidence="2" type="ORF">CPB84DRAFT_1753802</name>
</gene>
<dbReference type="AlphaFoldDB" id="A0A9P5NAH6"/>